<dbReference type="Pfam" id="PF07310">
    <property type="entry name" value="PAS_5"/>
    <property type="match status" value="1"/>
</dbReference>
<dbReference type="HOGENOM" id="CLU_2022520_0_0_5"/>
<evidence type="ECO:0000313" key="1">
    <source>
        <dbReference type="EMBL" id="CDO59255.1"/>
    </source>
</evidence>
<evidence type="ECO:0000313" key="2">
    <source>
        <dbReference type="Proteomes" id="UP000032160"/>
    </source>
</evidence>
<protein>
    <submittedName>
        <fullName evidence="1">Uncharacterized protein</fullName>
    </submittedName>
</protein>
<keyword evidence="2" id="KW-1185">Reference proteome</keyword>
<dbReference type="AlphaFoldDB" id="X5ML83"/>
<reference evidence="1 2" key="1">
    <citation type="journal article" date="2014" name="Front. Genet.">
        <title>Genome and metabolic network of "Candidatus Phaeomarinobacter ectocarpi" Ec32, a new candidate genus of Alphaproteobacteria frequently associated with brown algae.</title>
        <authorList>
            <person name="Dittami S.M."/>
            <person name="Barbeyron T."/>
            <person name="Boyen C."/>
            <person name="Cambefort J."/>
            <person name="Collet G."/>
            <person name="Delage L."/>
            <person name="Gobet A."/>
            <person name="Groisillier A."/>
            <person name="Leblanc C."/>
            <person name="Michel G."/>
            <person name="Scornet D."/>
            <person name="Siegel A."/>
            <person name="Tapia J.E."/>
            <person name="Tonon T."/>
        </authorList>
    </citation>
    <scope>NUCLEOTIDE SEQUENCE [LARGE SCALE GENOMIC DNA]</scope>
    <source>
        <strain evidence="1 2">Ec32</strain>
    </source>
</reference>
<name>X5ML83_9HYPH</name>
<dbReference type="EMBL" id="HG966617">
    <property type="protein sequence ID" value="CDO59255.1"/>
    <property type="molecule type" value="Genomic_DNA"/>
</dbReference>
<organism evidence="1 2">
    <name type="scientific">Candidatus Phaeomarinibacter ectocarpi</name>
    <dbReference type="NCBI Taxonomy" id="1458461"/>
    <lineage>
        <taxon>Bacteria</taxon>
        <taxon>Pseudomonadati</taxon>
        <taxon>Pseudomonadota</taxon>
        <taxon>Alphaproteobacteria</taxon>
        <taxon>Hyphomicrobiales</taxon>
        <taxon>Parvibaculaceae</taxon>
        <taxon>Candidatus Phaeomarinibacter</taxon>
    </lineage>
</organism>
<dbReference type="Proteomes" id="UP000032160">
    <property type="component" value="Chromosome I"/>
</dbReference>
<dbReference type="InterPro" id="IPR009922">
    <property type="entry name" value="DUF1457"/>
</dbReference>
<dbReference type="KEGG" id="pect:BN1012_Phect1041"/>
<accession>X5ML83</accession>
<proteinExistence type="predicted"/>
<gene>
    <name evidence="1" type="ORF">BN1012_Phect1041</name>
</gene>
<sequence>MNFADVPDIAPNLLVAERVEGSDDFRMRLFGSALTQITGEERTGKLLQEFGGPDTKTRARWQAVMAEVARTQHPVFIKAGGSRDQTSHLVFHGVVMPLTNGGDSIEQFLGALFTNYTSDEDR</sequence>